<dbReference type="InterPro" id="IPR000456">
    <property type="entry name" value="Ribosomal_bL17"/>
</dbReference>
<evidence type="ECO:0000313" key="6">
    <source>
        <dbReference type="EMBL" id="KKS47587.1"/>
    </source>
</evidence>
<protein>
    <recommendedName>
        <fullName evidence="4">Large ribosomal subunit protein bL17</fullName>
    </recommendedName>
</protein>
<dbReference type="GO" id="GO:0006412">
    <property type="term" value="P:translation"/>
    <property type="evidence" value="ECO:0007669"/>
    <property type="project" value="UniProtKB-UniRule"/>
</dbReference>
<keyword evidence="2 4" id="KW-0689">Ribosomal protein</keyword>
<dbReference type="Proteomes" id="UP000034704">
    <property type="component" value="Unassembled WGS sequence"/>
</dbReference>
<dbReference type="PANTHER" id="PTHR14413">
    <property type="entry name" value="RIBOSOMAL PROTEIN L17"/>
    <property type="match status" value="1"/>
</dbReference>
<evidence type="ECO:0000256" key="5">
    <source>
        <dbReference type="RuleBase" id="RU000660"/>
    </source>
</evidence>
<comment type="similarity">
    <text evidence="1 4 5">Belongs to the bacterial ribosomal protein bL17 family.</text>
</comment>
<evidence type="ECO:0000256" key="3">
    <source>
        <dbReference type="ARBA" id="ARBA00023274"/>
    </source>
</evidence>
<dbReference type="InterPro" id="IPR036373">
    <property type="entry name" value="Ribosomal_bL17_sf"/>
</dbReference>
<proteinExistence type="inferred from homology"/>
<keyword evidence="3 4" id="KW-0687">Ribonucleoprotein</keyword>
<sequence>MKHHKSIRKFGRDHAGRIALLRSLALSLIKTEHIETTEARAKELRPFVEKLVTRGVMADLASRRLIISRLGGVSGEDGAKKLIDEISPRYKERAGGYTRILKLPRRQGDASKMAVIEFVN</sequence>
<dbReference type="NCBIfam" id="TIGR00059">
    <property type="entry name" value="L17"/>
    <property type="match status" value="1"/>
</dbReference>
<dbReference type="GO" id="GO:0022625">
    <property type="term" value="C:cytosolic large ribosomal subunit"/>
    <property type="evidence" value="ECO:0007669"/>
    <property type="project" value="TreeGrafter"/>
</dbReference>
<dbReference type="Gene3D" id="3.90.1030.10">
    <property type="entry name" value="Ribosomal protein L17"/>
    <property type="match status" value="1"/>
</dbReference>
<dbReference type="Pfam" id="PF01196">
    <property type="entry name" value="Ribosomal_L17"/>
    <property type="match status" value="1"/>
</dbReference>
<dbReference type="STRING" id="1618756.UV12_C0006G0011"/>
<gene>
    <name evidence="4" type="primary">rplQ</name>
    <name evidence="6" type="ORF">UV12_C0006G0011</name>
</gene>
<dbReference type="GO" id="GO:0003735">
    <property type="term" value="F:structural constituent of ribosome"/>
    <property type="evidence" value="ECO:0007669"/>
    <property type="project" value="InterPro"/>
</dbReference>
<evidence type="ECO:0000313" key="7">
    <source>
        <dbReference type="Proteomes" id="UP000034704"/>
    </source>
</evidence>
<evidence type="ECO:0000256" key="4">
    <source>
        <dbReference type="HAMAP-Rule" id="MF_01368"/>
    </source>
</evidence>
<name>A0A0G0ZFW3_9BACT</name>
<reference evidence="6 7" key="1">
    <citation type="journal article" date="2015" name="Nature">
        <title>rRNA introns, odd ribosomes, and small enigmatic genomes across a large radiation of phyla.</title>
        <authorList>
            <person name="Brown C.T."/>
            <person name="Hug L.A."/>
            <person name="Thomas B.C."/>
            <person name="Sharon I."/>
            <person name="Castelle C.J."/>
            <person name="Singh A."/>
            <person name="Wilkins M.J."/>
            <person name="Williams K.H."/>
            <person name="Banfield J.F."/>
        </authorList>
    </citation>
    <scope>NUCLEOTIDE SEQUENCE [LARGE SCALE GENOMIC DNA]</scope>
</reference>
<accession>A0A0G0ZFW3</accession>
<dbReference type="PATRIC" id="fig|1618756.3.peg.433"/>
<comment type="caution">
    <text evidence="6">The sequence shown here is derived from an EMBL/GenBank/DDBJ whole genome shotgun (WGS) entry which is preliminary data.</text>
</comment>
<evidence type="ECO:0000256" key="2">
    <source>
        <dbReference type="ARBA" id="ARBA00022980"/>
    </source>
</evidence>
<dbReference type="SUPFAM" id="SSF64263">
    <property type="entry name" value="Prokaryotic ribosomal protein L17"/>
    <property type="match status" value="1"/>
</dbReference>
<dbReference type="PANTHER" id="PTHR14413:SF16">
    <property type="entry name" value="LARGE RIBOSOMAL SUBUNIT PROTEIN BL17M"/>
    <property type="match status" value="1"/>
</dbReference>
<comment type="subunit">
    <text evidence="4">Part of the 50S ribosomal subunit. Contacts protein L32.</text>
</comment>
<dbReference type="AlphaFoldDB" id="A0A0G0ZFW3"/>
<dbReference type="EMBL" id="LCDG01000006">
    <property type="protein sequence ID" value="KKS47587.1"/>
    <property type="molecule type" value="Genomic_DNA"/>
</dbReference>
<organism evidence="6 7">
    <name type="scientific">Candidatus Nomurabacteria bacterium GW2011_GWC2_42_20</name>
    <dbReference type="NCBI Taxonomy" id="1618756"/>
    <lineage>
        <taxon>Bacteria</taxon>
        <taxon>Candidatus Nomuraibacteriota</taxon>
    </lineage>
</organism>
<dbReference type="HAMAP" id="MF_01368">
    <property type="entry name" value="Ribosomal_bL17"/>
    <property type="match status" value="1"/>
</dbReference>
<evidence type="ECO:0000256" key="1">
    <source>
        <dbReference type="ARBA" id="ARBA00008777"/>
    </source>
</evidence>